<feature type="chain" id="PRO_5007893183" description="DUF7136 domain-containing protein" evidence="1">
    <location>
        <begin position="23"/>
        <end position="282"/>
    </location>
</feature>
<organism evidence="3 4">
    <name type="scientific">Niveomyces insectorum RCEF 264</name>
    <dbReference type="NCBI Taxonomy" id="1081102"/>
    <lineage>
        <taxon>Eukaryota</taxon>
        <taxon>Fungi</taxon>
        <taxon>Dikarya</taxon>
        <taxon>Ascomycota</taxon>
        <taxon>Pezizomycotina</taxon>
        <taxon>Sordariomycetes</taxon>
        <taxon>Hypocreomycetidae</taxon>
        <taxon>Hypocreales</taxon>
        <taxon>Cordycipitaceae</taxon>
        <taxon>Niveomyces</taxon>
    </lineage>
</organism>
<evidence type="ECO:0000256" key="1">
    <source>
        <dbReference type="SAM" id="SignalP"/>
    </source>
</evidence>
<gene>
    <name evidence="3" type="ORF">SPI_04825</name>
</gene>
<keyword evidence="1" id="KW-0732">Signal</keyword>
<dbReference type="Pfam" id="PF23584">
    <property type="entry name" value="DUF7136"/>
    <property type="match status" value="1"/>
</dbReference>
<dbReference type="Proteomes" id="UP000076874">
    <property type="component" value="Unassembled WGS sequence"/>
</dbReference>
<accession>A0A167UW49</accession>
<evidence type="ECO:0000259" key="2">
    <source>
        <dbReference type="Pfam" id="PF23584"/>
    </source>
</evidence>
<evidence type="ECO:0000313" key="4">
    <source>
        <dbReference type="Proteomes" id="UP000076874"/>
    </source>
</evidence>
<proteinExistence type="predicted"/>
<dbReference type="EMBL" id="AZHD01000007">
    <property type="protein sequence ID" value="OAA61966.1"/>
    <property type="molecule type" value="Genomic_DNA"/>
</dbReference>
<dbReference type="AlphaFoldDB" id="A0A167UW49"/>
<sequence>MPAARLLRRLLVPLLTWHTSTAAALLPGELDVDLVFPLNDTYAPVDATLPIVFALSWHPFQPALTSTVDLQIHYLLTDTNDLAHNLGEGSFDLGELAANTIDNPFFFFNYSDPRLAGRESVFQLQIFVGYVAGLQSSTGSTTTVSNPNILLNAYFSTQSGAPAAELPVRNGTSSRCRPHASWSLKLDVSGYVEINSKSYAAMTPSSPSWGPRTCAVELDAAAAANITASASMSTATASTTVGIASSSSSAAARVKGYLFGSETVAAGWSLLLVGFSAMLFVW</sequence>
<evidence type="ECO:0000313" key="3">
    <source>
        <dbReference type="EMBL" id="OAA61966.1"/>
    </source>
</evidence>
<dbReference type="OrthoDB" id="4490227at2759"/>
<reference evidence="3 4" key="1">
    <citation type="journal article" date="2016" name="Genome Biol. Evol.">
        <title>Divergent and convergent evolution of fungal pathogenicity.</title>
        <authorList>
            <person name="Shang Y."/>
            <person name="Xiao G."/>
            <person name="Zheng P."/>
            <person name="Cen K."/>
            <person name="Zhan S."/>
            <person name="Wang C."/>
        </authorList>
    </citation>
    <scope>NUCLEOTIDE SEQUENCE [LARGE SCALE GENOMIC DNA]</scope>
    <source>
        <strain evidence="3 4">RCEF 264</strain>
    </source>
</reference>
<keyword evidence="4" id="KW-1185">Reference proteome</keyword>
<feature type="domain" description="DUF7136" evidence="2">
    <location>
        <begin position="27"/>
        <end position="239"/>
    </location>
</feature>
<feature type="signal peptide" evidence="1">
    <location>
        <begin position="1"/>
        <end position="22"/>
    </location>
</feature>
<name>A0A167UW49_9HYPO</name>
<dbReference type="InterPro" id="IPR055560">
    <property type="entry name" value="DUF7136"/>
</dbReference>
<protein>
    <recommendedName>
        <fullName evidence="2">DUF7136 domain-containing protein</fullName>
    </recommendedName>
</protein>
<comment type="caution">
    <text evidence="3">The sequence shown here is derived from an EMBL/GenBank/DDBJ whole genome shotgun (WGS) entry which is preliminary data.</text>
</comment>